<reference evidence="6" key="2">
    <citation type="journal article" date="2022" name="Microbiol. Resour. Announc.">
        <title>Metagenome Sequencing to Explore Phylogenomics of Terrestrial Cyanobacteria.</title>
        <authorList>
            <person name="Ward R.D."/>
            <person name="Stajich J.E."/>
            <person name="Johansen J.R."/>
            <person name="Huntemann M."/>
            <person name="Clum A."/>
            <person name="Foster B."/>
            <person name="Foster B."/>
            <person name="Roux S."/>
            <person name="Palaniappan K."/>
            <person name="Varghese N."/>
            <person name="Mukherjee S."/>
            <person name="Reddy T.B.K."/>
            <person name="Daum C."/>
            <person name="Copeland A."/>
            <person name="Chen I.A."/>
            <person name="Ivanova N.N."/>
            <person name="Kyrpides N.C."/>
            <person name="Shapiro N."/>
            <person name="Eloe-Fadrosh E.A."/>
            <person name="Pietrasiak N."/>
        </authorList>
    </citation>
    <scope>NUCLEOTIDE SEQUENCE</scope>
    <source>
        <strain evidence="6">UHER 2000/2452</strain>
    </source>
</reference>
<dbReference type="Pfam" id="PF00126">
    <property type="entry name" value="HTH_1"/>
    <property type="match status" value="1"/>
</dbReference>
<comment type="caution">
    <text evidence="6">The sequence shown here is derived from an EMBL/GenBank/DDBJ whole genome shotgun (WGS) entry which is preliminary data.</text>
</comment>
<dbReference type="SUPFAM" id="SSF46785">
    <property type="entry name" value="Winged helix' DNA-binding domain"/>
    <property type="match status" value="1"/>
</dbReference>
<gene>
    <name evidence="6" type="ORF">KME15_06620</name>
</gene>
<dbReference type="InterPro" id="IPR005119">
    <property type="entry name" value="LysR_subst-bd"/>
</dbReference>
<accession>A0A951QAM4</accession>
<dbReference type="InterPro" id="IPR036388">
    <property type="entry name" value="WH-like_DNA-bd_sf"/>
</dbReference>
<dbReference type="InterPro" id="IPR036390">
    <property type="entry name" value="WH_DNA-bd_sf"/>
</dbReference>
<sequence length="308" mass="33916">MNLENIKLHQLRSLTAAAQCGNFSEAALLLNVSQSAVSHAIAALETELGVVLFARGRHGATLTPVGERIVTHAQDILRSIDNVGKEAVATRSLQGGQVRIAAFRSAATHLLPKVMVQFQKAFPAIAVILRDFQHCVQIEAALRSGQIDLGLTLLPTAPEFETWELLRDEYVVLLPPDWTIAHDPITWDHLATYPLILPTENDCCRAIINNYYARLRRSLSPTYEVREDSTILGMVEQGLGFTIMSRLAAEPISPRIQIRTLPDPLERVIGVAVLADAQHPPAVYAFLNQLQQMGRSDNVAQLPLRSVS</sequence>
<organism evidence="6 7">
    <name type="scientific">Drouetiella hepatica Uher 2000/2452</name>
    <dbReference type="NCBI Taxonomy" id="904376"/>
    <lineage>
        <taxon>Bacteria</taxon>
        <taxon>Bacillati</taxon>
        <taxon>Cyanobacteriota</taxon>
        <taxon>Cyanophyceae</taxon>
        <taxon>Oculatellales</taxon>
        <taxon>Oculatellaceae</taxon>
        <taxon>Drouetiella</taxon>
    </lineage>
</organism>
<name>A0A951QAM4_9CYAN</name>
<dbReference type="InterPro" id="IPR000847">
    <property type="entry name" value="LysR_HTH_N"/>
</dbReference>
<keyword evidence="3" id="KW-0238">DNA-binding</keyword>
<keyword evidence="4" id="KW-0804">Transcription</keyword>
<evidence type="ECO:0000256" key="3">
    <source>
        <dbReference type="ARBA" id="ARBA00023125"/>
    </source>
</evidence>
<dbReference type="PRINTS" id="PR00039">
    <property type="entry name" value="HTHLYSR"/>
</dbReference>
<dbReference type="PROSITE" id="PS50931">
    <property type="entry name" value="HTH_LYSR"/>
    <property type="match status" value="1"/>
</dbReference>
<evidence type="ECO:0000313" key="7">
    <source>
        <dbReference type="Proteomes" id="UP000757435"/>
    </source>
</evidence>
<dbReference type="Proteomes" id="UP000757435">
    <property type="component" value="Unassembled WGS sequence"/>
</dbReference>
<evidence type="ECO:0000259" key="5">
    <source>
        <dbReference type="PROSITE" id="PS50931"/>
    </source>
</evidence>
<dbReference type="GO" id="GO:0005829">
    <property type="term" value="C:cytosol"/>
    <property type="evidence" value="ECO:0007669"/>
    <property type="project" value="TreeGrafter"/>
</dbReference>
<dbReference type="AlphaFoldDB" id="A0A951QAM4"/>
<dbReference type="GO" id="GO:0003700">
    <property type="term" value="F:DNA-binding transcription factor activity"/>
    <property type="evidence" value="ECO:0007669"/>
    <property type="project" value="InterPro"/>
</dbReference>
<dbReference type="PANTHER" id="PTHR30419">
    <property type="entry name" value="HTH-TYPE TRANSCRIPTIONAL REGULATOR YBHD"/>
    <property type="match status" value="1"/>
</dbReference>
<protein>
    <submittedName>
        <fullName evidence="6">LysR family transcriptional regulator</fullName>
    </submittedName>
</protein>
<keyword evidence="2" id="KW-0805">Transcription regulation</keyword>
<dbReference type="Gene3D" id="3.40.190.290">
    <property type="match status" value="1"/>
</dbReference>
<proteinExistence type="inferred from homology"/>
<evidence type="ECO:0000313" key="6">
    <source>
        <dbReference type="EMBL" id="MBW4658329.1"/>
    </source>
</evidence>
<dbReference type="GO" id="GO:0003677">
    <property type="term" value="F:DNA binding"/>
    <property type="evidence" value="ECO:0007669"/>
    <property type="project" value="UniProtKB-KW"/>
</dbReference>
<reference evidence="6" key="1">
    <citation type="submission" date="2021-05" db="EMBL/GenBank/DDBJ databases">
        <authorList>
            <person name="Pietrasiak N."/>
            <person name="Ward R."/>
            <person name="Stajich J.E."/>
            <person name="Kurbessoian T."/>
        </authorList>
    </citation>
    <scope>NUCLEOTIDE SEQUENCE</scope>
    <source>
        <strain evidence="6">UHER 2000/2452</strain>
    </source>
</reference>
<dbReference type="InterPro" id="IPR050950">
    <property type="entry name" value="HTH-type_LysR_regulators"/>
</dbReference>
<dbReference type="FunFam" id="1.10.10.10:FF:000001">
    <property type="entry name" value="LysR family transcriptional regulator"/>
    <property type="match status" value="1"/>
</dbReference>
<dbReference type="Pfam" id="PF03466">
    <property type="entry name" value="LysR_substrate"/>
    <property type="match status" value="1"/>
</dbReference>
<evidence type="ECO:0000256" key="4">
    <source>
        <dbReference type="ARBA" id="ARBA00023163"/>
    </source>
</evidence>
<dbReference type="EMBL" id="JAHHHD010000005">
    <property type="protein sequence ID" value="MBW4658329.1"/>
    <property type="molecule type" value="Genomic_DNA"/>
</dbReference>
<comment type="similarity">
    <text evidence="1">Belongs to the LysR transcriptional regulatory family.</text>
</comment>
<dbReference type="SUPFAM" id="SSF53850">
    <property type="entry name" value="Periplasmic binding protein-like II"/>
    <property type="match status" value="1"/>
</dbReference>
<evidence type="ECO:0000256" key="1">
    <source>
        <dbReference type="ARBA" id="ARBA00009437"/>
    </source>
</evidence>
<dbReference type="Gene3D" id="1.10.10.10">
    <property type="entry name" value="Winged helix-like DNA-binding domain superfamily/Winged helix DNA-binding domain"/>
    <property type="match status" value="1"/>
</dbReference>
<feature type="domain" description="HTH lysR-type" evidence="5">
    <location>
        <begin position="6"/>
        <end position="63"/>
    </location>
</feature>
<dbReference type="CDD" id="cd05466">
    <property type="entry name" value="PBP2_LTTR_substrate"/>
    <property type="match status" value="1"/>
</dbReference>
<evidence type="ECO:0000256" key="2">
    <source>
        <dbReference type="ARBA" id="ARBA00023015"/>
    </source>
</evidence>